<proteinExistence type="predicted"/>
<comment type="caution">
    <text evidence="2">The sequence shown here is derived from an EMBL/GenBank/DDBJ whole genome shotgun (WGS) entry which is preliminary data.</text>
</comment>
<protein>
    <submittedName>
        <fullName evidence="2">Uncharacterized protein</fullName>
    </submittedName>
</protein>
<organism evidence="2 3">
    <name type="scientific">Xenoophorus captivus</name>
    <dbReference type="NCBI Taxonomy" id="1517983"/>
    <lineage>
        <taxon>Eukaryota</taxon>
        <taxon>Metazoa</taxon>
        <taxon>Chordata</taxon>
        <taxon>Craniata</taxon>
        <taxon>Vertebrata</taxon>
        <taxon>Euteleostomi</taxon>
        <taxon>Actinopterygii</taxon>
        <taxon>Neopterygii</taxon>
        <taxon>Teleostei</taxon>
        <taxon>Neoteleostei</taxon>
        <taxon>Acanthomorphata</taxon>
        <taxon>Ovalentaria</taxon>
        <taxon>Atherinomorphae</taxon>
        <taxon>Cyprinodontiformes</taxon>
        <taxon>Goodeidae</taxon>
        <taxon>Xenoophorus</taxon>
    </lineage>
</organism>
<evidence type="ECO:0000313" key="2">
    <source>
        <dbReference type="EMBL" id="MEQ2208095.1"/>
    </source>
</evidence>
<evidence type="ECO:0000256" key="1">
    <source>
        <dbReference type="SAM" id="MobiDB-lite"/>
    </source>
</evidence>
<feature type="region of interest" description="Disordered" evidence="1">
    <location>
        <begin position="1"/>
        <end position="64"/>
    </location>
</feature>
<feature type="compositionally biased region" description="Basic and acidic residues" evidence="1">
    <location>
        <begin position="53"/>
        <end position="62"/>
    </location>
</feature>
<dbReference type="EMBL" id="JAHRIN010048098">
    <property type="protein sequence ID" value="MEQ2208095.1"/>
    <property type="molecule type" value="Genomic_DNA"/>
</dbReference>
<evidence type="ECO:0000313" key="3">
    <source>
        <dbReference type="Proteomes" id="UP001434883"/>
    </source>
</evidence>
<keyword evidence="3" id="KW-1185">Reference proteome</keyword>
<feature type="compositionally biased region" description="Basic and acidic residues" evidence="1">
    <location>
        <begin position="30"/>
        <end position="41"/>
    </location>
</feature>
<dbReference type="Proteomes" id="UP001434883">
    <property type="component" value="Unassembled WGS sequence"/>
</dbReference>
<accession>A0ABV0RIW8</accession>
<gene>
    <name evidence="2" type="ORF">XENOCAPTIV_025301</name>
</gene>
<name>A0ABV0RIW8_9TELE</name>
<reference evidence="2 3" key="1">
    <citation type="submission" date="2021-06" db="EMBL/GenBank/DDBJ databases">
        <authorList>
            <person name="Palmer J.M."/>
        </authorList>
    </citation>
    <scope>NUCLEOTIDE SEQUENCE [LARGE SCALE GENOMIC DNA]</scope>
    <source>
        <strain evidence="2 3">XC_2019</strain>
        <tissue evidence="2">Muscle</tissue>
    </source>
</reference>
<sequence>MSTGFRTMAEESGWNDPAQNGAFRNSLKKNIQDELASREEPETLENLINSSRQTDRPTDRPTNRHIVPTIVVLTCFLALHYHQGDSTIYLELNRKPWRITSMTP</sequence>